<dbReference type="Pfam" id="PF02362">
    <property type="entry name" value="B3"/>
    <property type="match status" value="1"/>
</dbReference>
<feature type="domain" description="GRF-type" evidence="12">
    <location>
        <begin position="106"/>
        <end position="147"/>
    </location>
</feature>
<dbReference type="InterPro" id="IPR010666">
    <property type="entry name" value="Znf_GRF"/>
</dbReference>
<keyword evidence="14" id="KW-1185">Reference proteome</keyword>
<evidence type="ECO:0000313" key="13">
    <source>
        <dbReference type="EMBL" id="KAG5415628.1"/>
    </source>
</evidence>
<keyword evidence="2" id="KW-0479">Metal-binding</keyword>
<proteinExistence type="predicted"/>
<evidence type="ECO:0000256" key="1">
    <source>
        <dbReference type="ARBA" id="ARBA00004123"/>
    </source>
</evidence>
<dbReference type="CDD" id="cd10017">
    <property type="entry name" value="B3_DNA"/>
    <property type="match status" value="1"/>
</dbReference>
<evidence type="ECO:0000313" key="14">
    <source>
        <dbReference type="Proteomes" id="UP000823674"/>
    </source>
</evidence>
<feature type="domain" description="TF-B3" evidence="11">
    <location>
        <begin position="400"/>
        <end position="463"/>
    </location>
</feature>
<comment type="subcellular location">
    <subcellularLocation>
        <location evidence="1">Nucleus</location>
    </subcellularLocation>
</comment>
<evidence type="ECO:0000256" key="9">
    <source>
        <dbReference type="PROSITE-ProRule" id="PRU01343"/>
    </source>
</evidence>
<dbReference type="PROSITE" id="PS50863">
    <property type="entry name" value="B3"/>
    <property type="match status" value="1"/>
</dbReference>
<dbReference type="SUPFAM" id="SSF101936">
    <property type="entry name" value="DNA-binding pseudobarrel domain"/>
    <property type="match status" value="1"/>
</dbReference>
<evidence type="ECO:0000256" key="5">
    <source>
        <dbReference type="ARBA" id="ARBA00023015"/>
    </source>
</evidence>
<evidence type="ECO:0008006" key="15">
    <source>
        <dbReference type="Google" id="ProtNLM"/>
    </source>
</evidence>
<evidence type="ECO:0000256" key="8">
    <source>
        <dbReference type="ARBA" id="ARBA00023242"/>
    </source>
</evidence>
<keyword evidence="6" id="KW-0238">DNA-binding</keyword>
<evidence type="ECO:0000256" key="4">
    <source>
        <dbReference type="ARBA" id="ARBA00022833"/>
    </source>
</evidence>
<evidence type="ECO:0000256" key="2">
    <source>
        <dbReference type="ARBA" id="ARBA00022723"/>
    </source>
</evidence>
<dbReference type="EMBL" id="JADBGQ010000001">
    <property type="protein sequence ID" value="KAG5415628.1"/>
    <property type="molecule type" value="Genomic_DNA"/>
</dbReference>
<dbReference type="Gene3D" id="2.40.330.10">
    <property type="entry name" value="DNA-binding pseudobarrel domain"/>
    <property type="match status" value="1"/>
</dbReference>
<keyword evidence="10" id="KW-0812">Transmembrane</keyword>
<dbReference type="PANTHER" id="PTHR33248">
    <property type="entry name" value="ZINC ION-BINDING PROTEIN"/>
    <property type="match status" value="1"/>
</dbReference>
<organism evidence="13 14">
    <name type="scientific">Brassica rapa subsp. trilocularis</name>
    <dbReference type="NCBI Taxonomy" id="1813537"/>
    <lineage>
        <taxon>Eukaryota</taxon>
        <taxon>Viridiplantae</taxon>
        <taxon>Streptophyta</taxon>
        <taxon>Embryophyta</taxon>
        <taxon>Tracheophyta</taxon>
        <taxon>Spermatophyta</taxon>
        <taxon>Magnoliopsida</taxon>
        <taxon>eudicotyledons</taxon>
        <taxon>Gunneridae</taxon>
        <taxon>Pentapetalae</taxon>
        <taxon>rosids</taxon>
        <taxon>malvids</taxon>
        <taxon>Brassicales</taxon>
        <taxon>Brassicaceae</taxon>
        <taxon>Brassiceae</taxon>
        <taxon>Brassica</taxon>
    </lineage>
</organism>
<evidence type="ECO:0000256" key="7">
    <source>
        <dbReference type="ARBA" id="ARBA00023163"/>
    </source>
</evidence>
<keyword evidence="3 9" id="KW-0863">Zinc-finger</keyword>
<evidence type="ECO:0000259" key="12">
    <source>
        <dbReference type="PROSITE" id="PS51999"/>
    </source>
</evidence>
<dbReference type="Proteomes" id="UP000823674">
    <property type="component" value="Chromosome A01"/>
</dbReference>
<sequence length="487" mass="55154">MIRPSATAVQDESVAQMEYNIDNWAKIMTDQARDEKAICLRRRSSSSVIFKGQRTMGQDYSYTQPSSSDEFDMTSLLQAEADLYADEGESSYTPEPEADEGIPRTCYCGNEPVVATSYTPKDPGRRYFSCDNVDDGDCHIWKWWDVAIQEELGEMQTQLRMLKDQFFESDQKVAKLEKITGALTKKKSMVKYGFAKGVCLLVLVILVIVMGWKSFRGFKKQCLNSRWASQSNTDHHLNMNNRTGFVNLMYSQSSVDLESPEPAWFVSQGPDEYGFHPVQPSVESSVQPTRPVGVKAAKAAGKRKKSGKEEEMSQLEAIREMKGKLFKQKILERLLAKKDPLSEMEESLKLKLMSEMFSSRTCEPSHGCIWSCEFFCCFPQYLPVGATSSTPLHKQCQETILVNKEGNSGNVSLRYSESSGKYYITRGWRKFCLDNRCEIGDLFVFNVVVDEKTTPLMCVCPERKECFEILSKYLSRKSGESSLGGDS</sequence>
<keyword evidence="7" id="KW-0804">Transcription</keyword>
<evidence type="ECO:0000259" key="11">
    <source>
        <dbReference type="PROSITE" id="PS50863"/>
    </source>
</evidence>
<evidence type="ECO:0000256" key="3">
    <source>
        <dbReference type="ARBA" id="ARBA00022771"/>
    </source>
</evidence>
<keyword evidence="5" id="KW-0805">Transcription regulation</keyword>
<keyword evidence="4" id="KW-0862">Zinc</keyword>
<keyword evidence="10" id="KW-1133">Transmembrane helix</keyword>
<dbReference type="InterPro" id="IPR007989">
    <property type="entry name" value="DUF730"/>
</dbReference>
<dbReference type="SMART" id="SM01019">
    <property type="entry name" value="B3"/>
    <property type="match status" value="1"/>
</dbReference>
<gene>
    <name evidence="13" type="primary">A01g509370.1_BraROA</name>
    <name evidence="13" type="ORF">IGI04_003195</name>
</gene>
<dbReference type="Pfam" id="PF05325">
    <property type="entry name" value="DUF730"/>
    <property type="match status" value="1"/>
</dbReference>
<evidence type="ECO:0000256" key="10">
    <source>
        <dbReference type="SAM" id="Phobius"/>
    </source>
</evidence>
<keyword evidence="10" id="KW-0472">Membrane</keyword>
<evidence type="ECO:0000256" key="6">
    <source>
        <dbReference type="ARBA" id="ARBA00023125"/>
    </source>
</evidence>
<dbReference type="PROSITE" id="PS51999">
    <property type="entry name" value="ZF_GRF"/>
    <property type="match status" value="1"/>
</dbReference>
<keyword evidence="8" id="KW-0539">Nucleus</keyword>
<dbReference type="InterPro" id="IPR015300">
    <property type="entry name" value="DNA-bd_pseudobarrel_sf"/>
</dbReference>
<accession>A0ABQ7NXR4</accession>
<dbReference type="InterPro" id="IPR003340">
    <property type="entry name" value="B3_DNA-bd"/>
</dbReference>
<comment type="caution">
    <text evidence="13">The sequence shown here is derived from an EMBL/GenBank/DDBJ whole genome shotgun (WGS) entry which is preliminary data.</text>
</comment>
<reference evidence="13 14" key="1">
    <citation type="submission" date="2021-03" db="EMBL/GenBank/DDBJ databases">
        <authorList>
            <person name="King G.J."/>
            <person name="Bancroft I."/>
            <person name="Baten A."/>
            <person name="Bloomfield J."/>
            <person name="Borpatragohain P."/>
            <person name="He Z."/>
            <person name="Irish N."/>
            <person name="Irwin J."/>
            <person name="Liu K."/>
            <person name="Mauleon R.P."/>
            <person name="Moore J."/>
            <person name="Morris R."/>
            <person name="Ostergaard L."/>
            <person name="Wang B."/>
            <person name="Wells R."/>
        </authorList>
    </citation>
    <scope>NUCLEOTIDE SEQUENCE [LARGE SCALE GENOMIC DNA]</scope>
    <source>
        <strain evidence="13">R-o-18</strain>
        <tissue evidence="13">Leaf</tissue>
    </source>
</reference>
<protein>
    <recommendedName>
        <fullName evidence="15">TF-B3 domain-containing protein</fullName>
    </recommendedName>
</protein>
<name>A0ABQ7NXR4_BRACM</name>
<feature type="transmembrane region" description="Helical" evidence="10">
    <location>
        <begin position="193"/>
        <end position="212"/>
    </location>
</feature>